<name>A0AAD6U742_9AGAR</name>
<protein>
    <submittedName>
        <fullName evidence="1">Uncharacterized protein</fullName>
    </submittedName>
</protein>
<comment type="caution">
    <text evidence="1">The sequence shown here is derived from an EMBL/GenBank/DDBJ whole genome shotgun (WGS) entry which is preliminary data.</text>
</comment>
<keyword evidence="2" id="KW-1185">Reference proteome</keyword>
<dbReference type="Proteomes" id="UP001222325">
    <property type="component" value="Unassembled WGS sequence"/>
</dbReference>
<evidence type="ECO:0000313" key="2">
    <source>
        <dbReference type="Proteomes" id="UP001222325"/>
    </source>
</evidence>
<sequence>CWGYAKRIYRFFPESSREADLDRNVREALDSVPLEMMRRFGNRAKKFVDAYHKGLNGRQAAWAARKYRGHRVLPESIMEEIDKAQII</sequence>
<evidence type="ECO:0000313" key="1">
    <source>
        <dbReference type="EMBL" id="KAJ7087941.1"/>
    </source>
</evidence>
<feature type="non-terminal residue" evidence="1">
    <location>
        <position position="87"/>
    </location>
</feature>
<accession>A0AAD6U742</accession>
<proteinExistence type="predicted"/>
<dbReference type="EMBL" id="JARJCN010000027">
    <property type="protein sequence ID" value="KAJ7087941.1"/>
    <property type="molecule type" value="Genomic_DNA"/>
</dbReference>
<reference evidence="1" key="1">
    <citation type="submission" date="2023-03" db="EMBL/GenBank/DDBJ databases">
        <title>Massive genome expansion in bonnet fungi (Mycena s.s.) driven by repeated elements and novel gene families across ecological guilds.</title>
        <authorList>
            <consortium name="Lawrence Berkeley National Laboratory"/>
            <person name="Harder C.B."/>
            <person name="Miyauchi S."/>
            <person name="Viragh M."/>
            <person name="Kuo A."/>
            <person name="Thoen E."/>
            <person name="Andreopoulos B."/>
            <person name="Lu D."/>
            <person name="Skrede I."/>
            <person name="Drula E."/>
            <person name="Henrissat B."/>
            <person name="Morin E."/>
            <person name="Kohler A."/>
            <person name="Barry K."/>
            <person name="LaButti K."/>
            <person name="Morin E."/>
            <person name="Salamov A."/>
            <person name="Lipzen A."/>
            <person name="Mereny Z."/>
            <person name="Hegedus B."/>
            <person name="Baldrian P."/>
            <person name="Stursova M."/>
            <person name="Weitz H."/>
            <person name="Taylor A."/>
            <person name="Grigoriev I.V."/>
            <person name="Nagy L.G."/>
            <person name="Martin F."/>
            <person name="Kauserud H."/>
        </authorList>
    </citation>
    <scope>NUCLEOTIDE SEQUENCE</scope>
    <source>
        <strain evidence="1">CBHHK173m</strain>
    </source>
</reference>
<organism evidence="1 2">
    <name type="scientific">Mycena belliarum</name>
    <dbReference type="NCBI Taxonomy" id="1033014"/>
    <lineage>
        <taxon>Eukaryota</taxon>
        <taxon>Fungi</taxon>
        <taxon>Dikarya</taxon>
        <taxon>Basidiomycota</taxon>
        <taxon>Agaricomycotina</taxon>
        <taxon>Agaricomycetes</taxon>
        <taxon>Agaricomycetidae</taxon>
        <taxon>Agaricales</taxon>
        <taxon>Marasmiineae</taxon>
        <taxon>Mycenaceae</taxon>
        <taxon>Mycena</taxon>
    </lineage>
</organism>
<dbReference type="AlphaFoldDB" id="A0AAD6U742"/>
<gene>
    <name evidence="1" type="ORF">B0H15DRAFT_781049</name>
</gene>